<sequence length="108" mass="12619">WTDEIKDAYRYTLSKPGAWTASINYYRSSLLYGDQQPWKRKAKKTLPMPTLVVWGDKDKALDVSLLNGLDQYVENLTIKIVEGATHWVQHDEPDIVNRHVRQFLQNCQ</sequence>
<reference evidence="2" key="1">
    <citation type="submission" date="2020-04" db="EMBL/GenBank/DDBJ databases">
        <authorList>
            <person name="Alioto T."/>
            <person name="Alioto T."/>
            <person name="Gomez Garrido J."/>
        </authorList>
    </citation>
    <scope>NUCLEOTIDE SEQUENCE</scope>
    <source>
        <strain evidence="2">A484AB</strain>
    </source>
</reference>
<dbReference type="Proteomes" id="UP001152795">
    <property type="component" value="Unassembled WGS sequence"/>
</dbReference>
<protein>
    <submittedName>
        <fullName evidence="2">Epoxide hydrolase 4-like</fullName>
    </submittedName>
</protein>
<gene>
    <name evidence="2" type="ORF">PACLA_8A088167</name>
</gene>
<proteinExistence type="predicted"/>
<dbReference type="PANTHER" id="PTHR43329">
    <property type="entry name" value="EPOXIDE HYDROLASE"/>
    <property type="match status" value="1"/>
</dbReference>
<feature type="domain" description="AB hydrolase-1" evidence="1">
    <location>
        <begin position="20"/>
        <end position="93"/>
    </location>
</feature>
<keyword evidence="2" id="KW-0378">Hydrolase</keyword>
<dbReference type="InterPro" id="IPR000073">
    <property type="entry name" value="AB_hydrolase_1"/>
</dbReference>
<evidence type="ECO:0000313" key="3">
    <source>
        <dbReference type="Proteomes" id="UP001152795"/>
    </source>
</evidence>
<dbReference type="Pfam" id="PF00561">
    <property type="entry name" value="Abhydrolase_1"/>
    <property type="match status" value="1"/>
</dbReference>
<dbReference type="SUPFAM" id="SSF53474">
    <property type="entry name" value="alpha/beta-Hydrolases"/>
    <property type="match status" value="1"/>
</dbReference>
<keyword evidence="3" id="KW-1185">Reference proteome</keyword>
<dbReference type="AlphaFoldDB" id="A0A7D9L8I9"/>
<evidence type="ECO:0000313" key="2">
    <source>
        <dbReference type="EMBL" id="CAB4027647.1"/>
    </source>
</evidence>
<evidence type="ECO:0000259" key="1">
    <source>
        <dbReference type="Pfam" id="PF00561"/>
    </source>
</evidence>
<dbReference type="EMBL" id="CACRXK020014934">
    <property type="protein sequence ID" value="CAB4027647.1"/>
    <property type="molecule type" value="Genomic_DNA"/>
</dbReference>
<organism evidence="2 3">
    <name type="scientific">Paramuricea clavata</name>
    <name type="common">Red gorgonian</name>
    <name type="synonym">Violescent sea-whip</name>
    <dbReference type="NCBI Taxonomy" id="317549"/>
    <lineage>
        <taxon>Eukaryota</taxon>
        <taxon>Metazoa</taxon>
        <taxon>Cnidaria</taxon>
        <taxon>Anthozoa</taxon>
        <taxon>Octocorallia</taxon>
        <taxon>Malacalcyonacea</taxon>
        <taxon>Plexauridae</taxon>
        <taxon>Paramuricea</taxon>
    </lineage>
</organism>
<comment type="caution">
    <text evidence="2">The sequence shown here is derived from an EMBL/GenBank/DDBJ whole genome shotgun (WGS) entry which is preliminary data.</text>
</comment>
<name>A0A7D9L8I9_PARCT</name>
<dbReference type="OrthoDB" id="408373at2759"/>
<dbReference type="InterPro" id="IPR029058">
    <property type="entry name" value="AB_hydrolase_fold"/>
</dbReference>
<dbReference type="GO" id="GO:0004301">
    <property type="term" value="F:epoxide hydrolase activity"/>
    <property type="evidence" value="ECO:0007669"/>
    <property type="project" value="UniProtKB-ARBA"/>
</dbReference>
<feature type="non-terminal residue" evidence="2">
    <location>
        <position position="108"/>
    </location>
</feature>
<dbReference type="Gene3D" id="3.40.50.1820">
    <property type="entry name" value="alpha/beta hydrolase"/>
    <property type="match status" value="1"/>
</dbReference>
<accession>A0A7D9L8I9</accession>